<dbReference type="Proteomes" id="UP000038045">
    <property type="component" value="Unplaced"/>
</dbReference>
<feature type="repeat" description="TPR" evidence="3">
    <location>
        <begin position="6"/>
        <end position="39"/>
    </location>
</feature>
<keyword evidence="2 3" id="KW-0802">TPR repeat</keyword>
<dbReference type="GO" id="GO:0016020">
    <property type="term" value="C:membrane"/>
    <property type="evidence" value="ECO:0007669"/>
    <property type="project" value="TreeGrafter"/>
</dbReference>
<dbReference type="GO" id="GO:0072380">
    <property type="term" value="C:TRC complex"/>
    <property type="evidence" value="ECO:0007669"/>
    <property type="project" value="TreeGrafter"/>
</dbReference>
<dbReference type="GO" id="GO:0060090">
    <property type="term" value="F:molecular adaptor activity"/>
    <property type="evidence" value="ECO:0007669"/>
    <property type="project" value="TreeGrafter"/>
</dbReference>
<dbReference type="GO" id="GO:0006620">
    <property type="term" value="P:post-translational protein targeting to endoplasmic reticulum membrane"/>
    <property type="evidence" value="ECO:0007669"/>
    <property type="project" value="TreeGrafter"/>
</dbReference>
<dbReference type="STRING" id="131310.A0A0N4ZY12"/>
<keyword evidence="4" id="KW-1185">Reference proteome</keyword>
<dbReference type="SMART" id="SM00028">
    <property type="entry name" value="TPR"/>
    <property type="match status" value="2"/>
</dbReference>
<reference evidence="5" key="1">
    <citation type="submission" date="2017-02" db="UniProtKB">
        <authorList>
            <consortium name="WormBaseParasite"/>
        </authorList>
    </citation>
    <scope>IDENTIFICATION</scope>
</reference>
<protein>
    <submittedName>
        <fullName evidence="5">TPR_REGION domain-containing protein</fullName>
    </submittedName>
</protein>
<dbReference type="InterPro" id="IPR047150">
    <property type="entry name" value="SGT"/>
</dbReference>
<proteinExistence type="predicted"/>
<dbReference type="AlphaFoldDB" id="A0A0N4ZY12"/>
<dbReference type="Pfam" id="PF13431">
    <property type="entry name" value="TPR_17"/>
    <property type="match status" value="1"/>
</dbReference>
<name>A0A0N4ZY12_PARTI</name>
<dbReference type="WBParaSite" id="PTRK_0001368500.1">
    <property type="protein sequence ID" value="PTRK_0001368500.1"/>
    <property type="gene ID" value="PTRK_0001368500"/>
</dbReference>
<dbReference type="PROSITE" id="PS50005">
    <property type="entry name" value="TPR"/>
    <property type="match status" value="1"/>
</dbReference>
<evidence type="ECO:0000256" key="3">
    <source>
        <dbReference type="PROSITE-ProRule" id="PRU00339"/>
    </source>
</evidence>
<dbReference type="PANTHER" id="PTHR45831:SF2">
    <property type="entry name" value="LD24721P"/>
    <property type="match status" value="1"/>
</dbReference>
<evidence type="ECO:0000256" key="2">
    <source>
        <dbReference type="ARBA" id="ARBA00022803"/>
    </source>
</evidence>
<evidence type="ECO:0000313" key="5">
    <source>
        <dbReference type="WBParaSite" id="PTRK_0001368500.1"/>
    </source>
</evidence>
<accession>A0A0N4ZY12</accession>
<keyword evidence="1" id="KW-0677">Repeat</keyword>
<dbReference type="InterPro" id="IPR011990">
    <property type="entry name" value="TPR-like_helical_dom_sf"/>
</dbReference>
<dbReference type="PANTHER" id="PTHR45831">
    <property type="entry name" value="LD24721P"/>
    <property type="match status" value="1"/>
</dbReference>
<dbReference type="Gene3D" id="1.25.40.10">
    <property type="entry name" value="Tetratricopeptide repeat domain"/>
    <property type="match status" value="1"/>
</dbReference>
<evidence type="ECO:0000313" key="4">
    <source>
        <dbReference type="Proteomes" id="UP000038045"/>
    </source>
</evidence>
<organism evidence="4 5">
    <name type="scientific">Parastrongyloides trichosuri</name>
    <name type="common">Possum-specific nematode worm</name>
    <dbReference type="NCBI Taxonomy" id="131310"/>
    <lineage>
        <taxon>Eukaryota</taxon>
        <taxon>Metazoa</taxon>
        <taxon>Ecdysozoa</taxon>
        <taxon>Nematoda</taxon>
        <taxon>Chromadorea</taxon>
        <taxon>Rhabditida</taxon>
        <taxon>Tylenchina</taxon>
        <taxon>Panagrolaimomorpha</taxon>
        <taxon>Strongyloidoidea</taxon>
        <taxon>Strongyloididae</taxon>
        <taxon>Parastrongyloides</taxon>
    </lineage>
</organism>
<sequence>MSIETSNALRLEGNKFFQEKKFYNALRCYTEAIENNPNDALSIANRSQTLLNLGSYDLAYIDAENAVKMDPNNTKAHFRLVTSLHKMGLDLFAKEASKKFNIDWSLVVGKNYEEKINDNEYIEVNHTLKLEDTQSEDSLEIIRF</sequence>
<dbReference type="InterPro" id="IPR019734">
    <property type="entry name" value="TPR_rpt"/>
</dbReference>
<evidence type="ECO:0000256" key="1">
    <source>
        <dbReference type="ARBA" id="ARBA00022737"/>
    </source>
</evidence>
<dbReference type="SUPFAM" id="SSF48452">
    <property type="entry name" value="TPR-like"/>
    <property type="match status" value="1"/>
</dbReference>